<name>A0A177CKC6_9PLEO</name>
<dbReference type="Proteomes" id="UP000077069">
    <property type="component" value="Unassembled WGS sequence"/>
</dbReference>
<gene>
    <name evidence="1" type="ORF">CC84DRAFT_525770</name>
</gene>
<dbReference type="RefSeq" id="XP_018038349.1">
    <property type="nucleotide sequence ID" value="XM_018186633.1"/>
</dbReference>
<reference evidence="1 2" key="1">
    <citation type="submission" date="2016-05" db="EMBL/GenBank/DDBJ databases">
        <title>Comparative analysis of secretome profiles of manganese(II)-oxidizing ascomycete fungi.</title>
        <authorList>
            <consortium name="DOE Joint Genome Institute"/>
            <person name="Zeiner C.A."/>
            <person name="Purvine S.O."/>
            <person name="Zink E.M."/>
            <person name="Wu S."/>
            <person name="Pasa-Tolic L."/>
            <person name="Chaput D.L."/>
            <person name="Haridas S."/>
            <person name="Grigoriev I.V."/>
            <person name="Santelli C.M."/>
            <person name="Hansel C.M."/>
        </authorList>
    </citation>
    <scope>NUCLEOTIDE SEQUENCE [LARGE SCALE GENOMIC DNA]</scope>
    <source>
        <strain evidence="1 2">AP3s5-JAC2a</strain>
    </source>
</reference>
<dbReference type="InParanoid" id="A0A177CKC6"/>
<keyword evidence="2" id="KW-1185">Reference proteome</keyword>
<dbReference type="EMBL" id="KV441550">
    <property type="protein sequence ID" value="OAG07984.1"/>
    <property type="molecule type" value="Genomic_DNA"/>
</dbReference>
<evidence type="ECO:0000313" key="1">
    <source>
        <dbReference type="EMBL" id="OAG07984.1"/>
    </source>
</evidence>
<accession>A0A177CKC6</accession>
<dbReference type="GeneID" id="28770119"/>
<protein>
    <submittedName>
        <fullName evidence="1">Uncharacterized protein</fullName>
    </submittedName>
</protein>
<organism evidence="1 2">
    <name type="scientific">Paraphaeosphaeria sporulosa</name>
    <dbReference type="NCBI Taxonomy" id="1460663"/>
    <lineage>
        <taxon>Eukaryota</taxon>
        <taxon>Fungi</taxon>
        <taxon>Dikarya</taxon>
        <taxon>Ascomycota</taxon>
        <taxon>Pezizomycotina</taxon>
        <taxon>Dothideomycetes</taxon>
        <taxon>Pleosporomycetidae</taxon>
        <taxon>Pleosporales</taxon>
        <taxon>Massarineae</taxon>
        <taxon>Didymosphaeriaceae</taxon>
        <taxon>Paraphaeosphaeria</taxon>
    </lineage>
</organism>
<sequence length="155" mass="17451">MNGINAVWNASKPPCTWARKPPMLMVPSHFDRLSFHVRFALYSTAPTEITNSYFPENIAYFCPVENSYHVSGYLEDSSIAGHVDGVVPYQHICIDMKGFIVNDPSRLARTSDTHTDRVNILYTTGLTALSVSRDMLAGHRPPLPMRWSFEQSSSK</sequence>
<proteinExistence type="predicted"/>
<dbReference type="AlphaFoldDB" id="A0A177CKC6"/>
<evidence type="ECO:0000313" key="2">
    <source>
        <dbReference type="Proteomes" id="UP000077069"/>
    </source>
</evidence>